<dbReference type="Pfam" id="PF18899">
    <property type="entry name" value="DUF5655"/>
    <property type="match status" value="1"/>
</dbReference>
<dbReference type="EMBL" id="CP011097">
    <property type="protein sequence ID" value="AJZ76201.1"/>
    <property type="molecule type" value="Genomic_DNA"/>
</dbReference>
<dbReference type="InterPro" id="IPR043714">
    <property type="entry name" value="DUF5655"/>
</dbReference>
<dbReference type="STRING" id="1603555.SU86_007305"/>
<reference evidence="2 3" key="1">
    <citation type="journal article" date="2016" name="Sci. Rep.">
        <title>A novel ammonia-oxidizing archaeon from wastewater treatment plant: Its enrichment, physiological and genomic characteristics.</title>
        <authorList>
            <person name="Li Y."/>
            <person name="Ding K."/>
            <person name="Wen X."/>
            <person name="Zhang B."/>
            <person name="Shen B."/>
            <person name="Yang Y."/>
        </authorList>
    </citation>
    <scope>NUCLEOTIDE SEQUENCE [LARGE SCALE GENOMIC DNA]</scope>
    <source>
        <strain evidence="2 3">SAT1</strain>
    </source>
</reference>
<feature type="domain" description="DUF5655" evidence="1">
    <location>
        <begin position="11"/>
        <end position="116"/>
    </location>
</feature>
<evidence type="ECO:0000313" key="3">
    <source>
        <dbReference type="Proteomes" id="UP000266745"/>
    </source>
</evidence>
<evidence type="ECO:0000313" key="2">
    <source>
        <dbReference type="EMBL" id="AJZ76201.1"/>
    </source>
</evidence>
<keyword evidence="3" id="KW-1185">Reference proteome</keyword>
<dbReference type="Proteomes" id="UP000266745">
    <property type="component" value="Chromosome"/>
</dbReference>
<evidence type="ECO:0000259" key="1">
    <source>
        <dbReference type="Pfam" id="PF18899"/>
    </source>
</evidence>
<dbReference type="GeneID" id="24874362"/>
<dbReference type="RefSeq" id="WP_048186891.1">
    <property type="nucleotide sequence ID" value="NZ_CP011097.1"/>
</dbReference>
<name>A0A3G1B7L5_9ARCH</name>
<sequence>MSLNIGYRVENSLKGTKEETQRIFEELKKRITAFGSDVKERATKYEIRYEAKQVFASMRINSKSIKAWIRVNPKTFSDPKGIVKQMKWSPPHYFYINSMEELEYAISLIRQAYEFSK</sequence>
<dbReference type="AlphaFoldDB" id="A0A3G1B7L5"/>
<accession>A0A3G1B7L5</accession>
<proteinExistence type="predicted"/>
<gene>
    <name evidence="2" type="ORF">SU86_007305</name>
</gene>
<dbReference type="KEGG" id="tah:SU86_007305"/>
<organism evidence="2 3">
    <name type="scientific">Candidatus Nitrosotenuis cloacae</name>
    <dbReference type="NCBI Taxonomy" id="1603555"/>
    <lineage>
        <taxon>Archaea</taxon>
        <taxon>Nitrososphaerota</taxon>
        <taxon>Candidatus Nitrosotenuis</taxon>
    </lineage>
</organism>
<protein>
    <recommendedName>
        <fullName evidence="1">DUF5655 domain-containing protein</fullName>
    </recommendedName>
</protein>